<evidence type="ECO:0000313" key="1">
    <source>
        <dbReference type="EMBL" id="MBX7291276.1"/>
    </source>
</evidence>
<comment type="caution">
    <text evidence="1">The sequence shown here is derived from an EMBL/GenBank/DDBJ whole genome shotgun (WGS) entry which is preliminary data.</text>
</comment>
<reference evidence="1 2" key="1">
    <citation type="submission" date="2021-08" db="EMBL/GenBank/DDBJ databases">
        <title>Genome sequence analysis of Clostridium chauvoei strains of European origin and evaluation of typing options for outbreak investigations.</title>
        <authorList>
            <person name="Abdel-Glil M."/>
            <person name="Thomas P."/>
            <person name="Seyboldt C."/>
        </authorList>
    </citation>
    <scope>NUCLEOTIDE SEQUENCE [LARGE SCALE GENOMIC DNA]</scope>
    <source>
        <strain evidence="1 2">S0260-09</strain>
    </source>
</reference>
<dbReference type="EMBL" id="JAIFTX010000020">
    <property type="protein sequence ID" value="MBX7291276.1"/>
    <property type="molecule type" value="Genomic_DNA"/>
</dbReference>
<protein>
    <recommendedName>
        <fullName evidence="3">DUF4139 domain-containing protein</fullName>
    </recommendedName>
</protein>
<dbReference type="Proteomes" id="UP000775179">
    <property type="component" value="Unassembled WGS sequence"/>
</dbReference>
<name>A0ABD4RIW6_9CLOT</name>
<sequence>MFIKSYNSQTKELTLSIYNNDVALINEVRDISKAKLNSTIEYSDISKLIYENSVIIQGAEVSQINFNYKCYNDNNSKNKETICSKCLNTFIDAITIEAKSINSTDIRLYYLSGGIKWTSSYTLILKSQKLDLEAWINISNKSGISYNHANLKCIAGDVNISSSTSTPYSKTSYVASSSSENTSLENLEDYYIYNLKGLYNLENNSTKRIKSFLAEDISYSTLYDFGYYNNSADILIEFENTQSNNLGTPMPSGVINVYTTSGKTLAFLGSDSIKNTSIDENLSLNIGKAFDITCERKIIDYQKYDTYEFKEIELIISNAKNEEVPIKICYPIFAPWESTSSTENYSKDNNGNPCFMVNVSANDKKSIFFTYKVKIS</sequence>
<dbReference type="PANTHER" id="PTHR38075">
    <property type="entry name" value="DUF4139 DOMAIN-CONTAINING PROTEIN"/>
    <property type="match status" value="1"/>
</dbReference>
<proteinExistence type="predicted"/>
<organism evidence="1 2">
    <name type="scientific">Clostridium chauvoei</name>
    <dbReference type="NCBI Taxonomy" id="46867"/>
    <lineage>
        <taxon>Bacteria</taxon>
        <taxon>Bacillati</taxon>
        <taxon>Bacillota</taxon>
        <taxon>Clostridia</taxon>
        <taxon>Eubacteriales</taxon>
        <taxon>Clostridiaceae</taxon>
        <taxon>Clostridium</taxon>
    </lineage>
</organism>
<evidence type="ECO:0008006" key="3">
    <source>
        <dbReference type="Google" id="ProtNLM"/>
    </source>
</evidence>
<dbReference type="GeneID" id="66301407"/>
<gene>
    <name evidence="1" type="ORF">K4H94_09645</name>
</gene>
<dbReference type="PANTHER" id="PTHR38075:SF1">
    <property type="entry name" value="DUF4139 DOMAIN-CONTAINING PROTEIN"/>
    <property type="match status" value="1"/>
</dbReference>
<accession>A0ABD4RIW6</accession>
<dbReference type="AlphaFoldDB" id="A0ABD4RIW6"/>
<dbReference type="RefSeq" id="WP_021875400.1">
    <property type="nucleotide sequence ID" value="NZ_CP018624.1"/>
</dbReference>
<dbReference type="KEGG" id="cchv:BTM20_05975"/>
<evidence type="ECO:0000313" key="2">
    <source>
        <dbReference type="Proteomes" id="UP000775179"/>
    </source>
</evidence>